<organism evidence="3 4">
    <name type="scientific">Candidatus Avibacteroides avistercoris</name>
    <dbReference type="NCBI Taxonomy" id="2840690"/>
    <lineage>
        <taxon>Bacteria</taxon>
        <taxon>Pseudomonadati</taxon>
        <taxon>Bacteroidota</taxon>
        <taxon>Bacteroidia</taxon>
        <taxon>Bacteroidales</taxon>
        <taxon>Bacteroidaceae</taxon>
        <taxon>Bacteroidaceae incertae sedis</taxon>
        <taxon>Candidatus Avibacteroides</taxon>
    </lineage>
</organism>
<protein>
    <recommendedName>
        <fullName evidence="5">Cell division protein FtsL</fullName>
    </recommendedName>
</protein>
<evidence type="ECO:0000313" key="4">
    <source>
        <dbReference type="Proteomes" id="UP000787625"/>
    </source>
</evidence>
<proteinExistence type="predicted"/>
<evidence type="ECO:0008006" key="5">
    <source>
        <dbReference type="Google" id="ProtNLM"/>
    </source>
</evidence>
<keyword evidence="2" id="KW-1133">Transmembrane helix</keyword>
<evidence type="ECO:0000256" key="1">
    <source>
        <dbReference type="SAM" id="MobiDB-lite"/>
    </source>
</evidence>
<dbReference type="Pfam" id="PF19579">
    <property type="entry name" value="FtsL_2"/>
    <property type="match status" value="1"/>
</dbReference>
<reference evidence="3" key="1">
    <citation type="journal article" date="2021" name="PeerJ">
        <title>Extensive microbial diversity within the chicken gut microbiome revealed by metagenomics and culture.</title>
        <authorList>
            <person name="Gilroy R."/>
            <person name="Ravi A."/>
            <person name="Getino M."/>
            <person name="Pursley I."/>
            <person name="Horton D.L."/>
            <person name="Alikhan N.F."/>
            <person name="Baker D."/>
            <person name="Gharbi K."/>
            <person name="Hall N."/>
            <person name="Watson M."/>
            <person name="Adriaenssens E.M."/>
            <person name="Foster-Nyarko E."/>
            <person name="Jarju S."/>
            <person name="Secka A."/>
            <person name="Antonio M."/>
            <person name="Oren A."/>
            <person name="Chaudhuri R.R."/>
            <person name="La Ragione R."/>
            <person name="Hildebrand F."/>
            <person name="Pallen M.J."/>
        </authorList>
    </citation>
    <scope>NUCLEOTIDE SEQUENCE</scope>
    <source>
        <strain evidence="3">MalCec1-1739</strain>
    </source>
</reference>
<evidence type="ECO:0000256" key="2">
    <source>
        <dbReference type="SAM" id="Phobius"/>
    </source>
</evidence>
<accession>A0A9D2UJ12</accession>
<feature type="transmembrane region" description="Helical" evidence="2">
    <location>
        <begin position="34"/>
        <end position="53"/>
    </location>
</feature>
<keyword evidence="2" id="KW-0472">Membrane</keyword>
<evidence type="ECO:0000313" key="3">
    <source>
        <dbReference type="EMBL" id="HJD53216.1"/>
    </source>
</evidence>
<sequence length="122" mass="14001">MDKDKTRQDKDRPDDDVKINFSSLMGGDVLLLPFFKRQLGLIMLIVVLFILYISNRYSAQQEQVQIDKMKERLVEARYSALAASSELMKESRQSSVQDALDEGHSEVKVSMQSPVMLEEDDE</sequence>
<dbReference type="AlphaFoldDB" id="A0A9D2UJ12"/>
<name>A0A9D2UJ12_9BACT</name>
<dbReference type="InterPro" id="IPR045755">
    <property type="entry name" value="FtsL-like"/>
</dbReference>
<keyword evidence="2" id="KW-0812">Transmembrane</keyword>
<dbReference type="EMBL" id="DWUP01000126">
    <property type="protein sequence ID" value="HJD53216.1"/>
    <property type="molecule type" value="Genomic_DNA"/>
</dbReference>
<gene>
    <name evidence="3" type="ORF">IAA93_05785</name>
</gene>
<dbReference type="Proteomes" id="UP000787625">
    <property type="component" value="Unassembled WGS sequence"/>
</dbReference>
<feature type="region of interest" description="Disordered" evidence="1">
    <location>
        <begin position="92"/>
        <end position="122"/>
    </location>
</feature>
<comment type="caution">
    <text evidence="3">The sequence shown here is derived from an EMBL/GenBank/DDBJ whole genome shotgun (WGS) entry which is preliminary data.</text>
</comment>
<reference evidence="3" key="2">
    <citation type="submission" date="2021-04" db="EMBL/GenBank/DDBJ databases">
        <authorList>
            <person name="Gilroy R."/>
        </authorList>
    </citation>
    <scope>NUCLEOTIDE SEQUENCE</scope>
    <source>
        <strain evidence="3">MalCec1-1739</strain>
    </source>
</reference>